<organism evidence="2 3">
    <name type="scientific">Pseudoclavibacter chungangensis</name>
    <dbReference type="NCBI Taxonomy" id="587635"/>
    <lineage>
        <taxon>Bacteria</taxon>
        <taxon>Bacillati</taxon>
        <taxon>Actinomycetota</taxon>
        <taxon>Actinomycetes</taxon>
        <taxon>Micrococcales</taxon>
        <taxon>Microbacteriaceae</taxon>
        <taxon>Pseudoclavibacter</taxon>
    </lineage>
</organism>
<protein>
    <submittedName>
        <fullName evidence="2">Uncharacterized protein</fullName>
    </submittedName>
</protein>
<evidence type="ECO:0000256" key="1">
    <source>
        <dbReference type="SAM" id="MobiDB-lite"/>
    </source>
</evidence>
<name>A0A7J5BP82_9MICO</name>
<gene>
    <name evidence="2" type="ORF">F8O01_12790</name>
</gene>
<proteinExistence type="predicted"/>
<feature type="compositionally biased region" description="Low complexity" evidence="1">
    <location>
        <begin position="381"/>
        <end position="394"/>
    </location>
</feature>
<sequence>MTDQGDPSTLLASDRQTSRPRRVIEQLARASRYVRHQLESATSEDRLRTLRVSTDPGAANMAAYFNPNDRSIVIDRSVTDTEELNGLAFIVGHELRHALNGPDMERELHAFSQRTRFAAARGLDYTAAMSGILQATRIDEATANIAGWNAYVDTTATLVGHAPTALQLSGHWQADVVLERADSGGAKFRAGYTSTEDMFLAETATSVETMARRFYDRPGALTGLGPLGDSDYLHYYAAWAIGHIGEVHVAYQPYRDEMRRRQGHNPRAAGPLGLDPLALPFENLGIETGQLHRTGIDFGGTQHIPFLDIGTSRTGFLTATDPKRLPPLPLPRPVLDMRERITAPSLDERATPRSATRAPGSRNAQAISGESAVVRARRTTTPRTVARTGTTTRTPRGHDR</sequence>
<feature type="compositionally biased region" description="Basic and acidic residues" evidence="1">
    <location>
        <begin position="341"/>
        <end position="351"/>
    </location>
</feature>
<feature type="compositionally biased region" description="Polar residues" evidence="1">
    <location>
        <begin position="1"/>
        <end position="15"/>
    </location>
</feature>
<accession>A0A7J5BP82</accession>
<comment type="caution">
    <text evidence="2">The sequence shown here is derived from an EMBL/GenBank/DDBJ whole genome shotgun (WGS) entry which is preliminary data.</text>
</comment>
<dbReference type="RefSeq" id="WP_158041354.1">
    <property type="nucleotide sequence ID" value="NZ_JACCFV010000001.1"/>
</dbReference>
<evidence type="ECO:0000313" key="3">
    <source>
        <dbReference type="Proteomes" id="UP000467240"/>
    </source>
</evidence>
<evidence type="ECO:0000313" key="2">
    <source>
        <dbReference type="EMBL" id="KAB1654778.1"/>
    </source>
</evidence>
<reference evidence="2 3" key="1">
    <citation type="submission" date="2019-09" db="EMBL/GenBank/DDBJ databases">
        <title>Phylogeny of genus Pseudoclavibacter and closely related genus.</title>
        <authorList>
            <person name="Li Y."/>
        </authorList>
    </citation>
    <scope>NUCLEOTIDE SEQUENCE [LARGE SCALE GENOMIC DNA]</scope>
    <source>
        <strain evidence="2 3">DSM 23821</strain>
    </source>
</reference>
<keyword evidence="3" id="KW-1185">Reference proteome</keyword>
<dbReference type="AlphaFoldDB" id="A0A7J5BP82"/>
<feature type="region of interest" description="Disordered" evidence="1">
    <location>
        <begin position="341"/>
        <end position="400"/>
    </location>
</feature>
<dbReference type="OrthoDB" id="9810445at2"/>
<feature type="region of interest" description="Disordered" evidence="1">
    <location>
        <begin position="1"/>
        <end position="20"/>
    </location>
</feature>
<dbReference type="EMBL" id="WBJZ01000017">
    <property type="protein sequence ID" value="KAB1654778.1"/>
    <property type="molecule type" value="Genomic_DNA"/>
</dbReference>
<dbReference type="Proteomes" id="UP000467240">
    <property type="component" value="Unassembled WGS sequence"/>
</dbReference>